<dbReference type="GO" id="GO:0055085">
    <property type="term" value="P:transmembrane transport"/>
    <property type="evidence" value="ECO:0007669"/>
    <property type="project" value="InterPro"/>
</dbReference>
<dbReference type="InterPro" id="IPR051613">
    <property type="entry name" value="ABC_transp_permease_HisMQ"/>
</dbReference>
<evidence type="ECO:0000256" key="4">
    <source>
        <dbReference type="ARBA" id="ARBA00023136"/>
    </source>
</evidence>
<dbReference type="EMBL" id="CP048630">
    <property type="protein sequence ID" value="QIB33134.1"/>
    <property type="molecule type" value="Genomic_DNA"/>
</dbReference>
<feature type="transmembrane region" description="Helical" evidence="5">
    <location>
        <begin position="100"/>
        <end position="119"/>
    </location>
</feature>
<dbReference type="InterPro" id="IPR035906">
    <property type="entry name" value="MetI-like_sf"/>
</dbReference>
<keyword evidence="5" id="KW-0813">Transport</keyword>
<evidence type="ECO:0000256" key="3">
    <source>
        <dbReference type="ARBA" id="ARBA00022989"/>
    </source>
</evidence>
<evidence type="ECO:0000313" key="8">
    <source>
        <dbReference type="Proteomes" id="UP000464751"/>
    </source>
</evidence>
<dbReference type="GO" id="GO:0005886">
    <property type="term" value="C:plasma membrane"/>
    <property type="evidence" value="ECO:0007669"/>
    <property type="project" value="UniProtKB-SubCell"/>
</dbReference>
<dbReference type="KEGG" id="apra:G3A50_05000"/>
<comment type="subcellular location">
    <subcellularLocation>
        <location evidence="1 5">Cell membrane</location>
        <topology evidence="1 5">Multi-pass membrane protein</topology>
    </subcellularLocation>
</comment>
<keyword evidence="2 5" id="KW-0812">Transmembrane</keyword>
<keyword evidence="4 5" id="KW-0472">Membrane</keyword>
<dbReference type="Pfam" id="PF00528">
    <property type="entry name" value="BPD_transp_1"/>
    <property type="match status" value="1"/>
</dbReference>
<reference evidence="7 8" key="1">
    <citation type="submission" date="2020-02" db="EMBL/GenBank/DDBJ databases">
        <authorList>
            <person name="Li G."/>
        </authorList>
    </citation>
    <scope>NUCLEOTIDE SEQUENCE [LARGE SCALE GENOMIC DNA]</scope>
    <source>
        <strain evidence="7 8">DSM 102029</strain>
    </source>
</reference>
<name>A0A6P1YMX4_9HYPH</name>
<protein>
    <submittedName>
        <fullName evidence="7">ABC transporter permease subunit</fullName>
    </submittedName>
</protein>
<dbReference type="Gene3D" id="1.10.3720.10">
    <property type="entry name" value="MetI-like"/>
    <property type="match status" value="1"/>
</dbReference>
<comment type="similarity">
    <text evidence="5">Belongs to the binding-protein-dependent transport system permease family.</text>
</comment>
<dbReference type="SUPFAM" id="SSF161098">
    <property type="entry name" value="MetI-like"/>
    <property type="match status" value="1"/>
</dbReference>
<evidence type="ECO:0000256" key="5">
    <source>
        <dbReference type="RuleBase" id="RU363032"/>
    </source>
</evidence>
<evidence type="ECO:0000256" key="1">
    <source>
        <dbReference type="ARBA" id="ARBA00004651"/>
    </source>
</evidence>
<evidence type="ECO:0000259" key="6">
    <source>
        <dbReference type="PROSITE" id="PS50928"/>
    </source>
</evidence>
<dbReference type="PROSITE" id="PS50928">
    <property type="entry name" value="ABC_TM1"/>
    <property type="match status" value="1"/>
</dbReference>
<dbReference type="RefSeq" id="WP_163074232.1">
    <property type="nucleotide sequence ID" value="NZ_CP048630.1"/>
</dbReference>
<accession>A0A6P1YMX4</accession>
<evidence type="ECO:0000256" key="2">
    <source>
        <dbReference type="ARBA" id="ARBA00022692"/>
    </source>
</evidence>
<dbReference type="PANTHER" id="PTHR30133">
    <property type="entry name" value="CATIONIC AMINO ACID TRANSPORTER, MEMBRANE COMPONENT"/>
    <property type="match status" value="1"/>
</dbReference>
<feature type="domain" description="ABC transmembrane type-1" evidence="6">
    <location>
        <begin position="22"/>
        <end position="215"/>
    </location>
</feature>
<dbReference type="CDD" id="cd06261">
    <property type="entry name" value="TM_PBP2"/>
    <property type="match status" value="1"/>
</dbReference>
<dbReference type="InterPro" id="IPR000515">
    <property type="entry name" value="MetI-like"/>
</dbReference>
<gene>
    <name evidence="7" type="ORF">G3A50_05000</name>
</gene>
<feature type="transmembrane region" description="Helical" evidence="5">
    <location>
        <begin position="21"/>
        <end position="40"/>
    </location>
</feature>
<dbReference type="Proteomes" id="UP000464751">
    <property type="component" value="Chromosome"/>
</dbReference>
<proteinExistence type="inferred from homology"/>
<feature type="transmembrane region" description="Helical" evidence="5">
    <location>
        <begin position="60"/>
        <end position="79"/>
    </location>
</feature>
<organism evidence="7 8">
    <name type="scientific">Ancylobacter pratisalsi</name>
    <dbReference type="NCBI Taxonomy" id="1745854"/>
    <lineage>
        <taxon>Bacteria</taxon>
        <taxon>Pseudomonadati</taxon>
        <taxon>Pseudomonadota</taxon>
        <taxon>Alphaproteobacteria</taxon>
        <taxon>Hyphomicrobiales</taxon>
        <taxon>Xanthobacteraceae</taxon>
        <taxon>Ancylobacter</taxon>
    </lineage>
</organism>
<evidence type="ECO:0000313" key="7">
    <source>
        <dbReference type="EMBL" id="QIB33134.1"/>
    </source>
</evidence>
<dbReference type="AlphaFoldDB" id="A0A6P1YMX4"/>
<dbReference type="PANTHER" id="PTHR30133:SF2">
    <property type="entry name" value="ARGININE ABC TRANSPORTER PERMEASE PROTEIN ARTQ"/>
    <property type="match status" value="1"/>
</dbReference>
<feature type="transmembrane region" description="Helical" evidence="5">
    <location>
        <begin position="201"/>
        <end position="222"/>
    </location>
</feature>
<keyword evidence="8" id="KW-1185">Reference proteome</keyword>
<keyword evidence="3 5" id="KW-1133">Transmembrane helix</keyword>
<sequence>MTSDLWTMLFQQSWALALLRGGMTTVLVGVLGMAFGLVVASPMAVARWQGVRLLSPLIDVYSILVRSVPGLLVIYLLFFGSVQSFERVASAFGFQPTRDVYPFFIGLVSIAAISCAYSIEVLRGALETIPKGLIEAAQALAVPKHVAFFKIIVPLALRAAAGGLNNVWQMTIKDTSLVSVVGLQEVMRVAAVASGITRSPLVFYVLAALLYFAITGVSQWLFARLERRLERGFGAR</sequence>